<gene>
    <name evidence="20" type="ORF">NVS47_04095</name>
</gene>
<evidence type="ECO:0000256" key="15">
    <source>
        <dbReference type="ARBA" id="ARBA00023136"/>
    </source>
</evidence>
<feature type="transmembrane region" description="Helical" evidence="19">
    <location>
        <begin position="128"/>
        <end position="149"/>
    </location>
</feature>
<evidence type="ECO:0000313" key="21">
    <source>
        <dbReference type="Proteomes" id="UP001524944"/>
    </source>
</evidence>
<keyword evidence="15 19" id="KW-0472">Membrane</keyword>
<comment type="subcellular location">
    <subcellularLocation>
        <location evidence="2">Cell membrane</location>
        <topology evidence="2">Multi-pass membrane protein</topology>
    </subcellularLocation>
</comment>
<keyword evidence="11 18" id="KW-0812">Transmembrane</keyword>
<dbReference type="GO" id="GO:0016779">
    <property type="term" value="F:nucleotidyltransferase activity"/>
    <property type="evidence" value="ECO:0007669"/>
    <property type="project" value="UniProtKB-KW"/>
</dbReference>
<dbReference type="PANTHER" id="PTHR46382">
    <property type="entry name" value="PHOSPHATIDATE CYTIDYLYLTRANSFERASE"/>
    <property type="match status" value="1"/>
</dbReference>
<evidence type="ECO:0000256" key="12">
    <source>
        <dbReference type="ARBA" id="ARBA00022695"/>
    </source>
</evidence>
<evidence type="ECO:0000256" key="11">
    <source>
        <dbReference type="ARBA" id="ARBA00022692"/>
    </source>
</evidence>
<evidence type="ECO:0000256" key="4">
    <source>
        <dbReference type="ARBA" id="ARBA00005189"/>
    </source>
</evidence>
<evidence type="ECO:0000256" key="1">
    <source>
        <dbReference type="ARBA" id="ARBA00001698"/>
    </source>
</evidence>
<dbReference type="Proteomes" id="UP001524944">
    <property type="component" value="Unassembled WGS sequence"/>
</dbReference>
<proteinExistence type="inferred from homology"/>
<keyword evidence="12 18" id="KW-0548">Nucleotidyltransferase</keyword>
<reference evidence="20 21" key="1">
    <citation type="submission" date="2022-08" db="EMBL/GenBank/DDBJ databases">
        <title>Proteogenomics of the novel Dehalobacterium formicoaceticum strain EZ94 highlights a key role of methyltransferases during anaerobic dichloromethane degradation.</title>
        <authorList>
            <person name="Wasmund K."/>
        </authorList>
    </citation>
    <scope>NUCLEOTIDE SEQUENCE [LARGE SCALE GENOMIC DNA]</scope>
    <source>
        <strain evidence="20 21">EZ94</strain>
    </source>
</reference>
<evidence type="ECO:0000256" key="18">
    <source>
        <dbReference type="RuleBase" id="RU003938"/>
    </source>
</evidence>
<name>A0ABT1Y2B8_9FIRM</name>
<keyword evidence="9" id="KW-0444">Lipid biosynthesis</keyword>
<evidence type="ECO:0000256" key="5">
    <source>
        <dbReference type="ARBA" id="ARBA00010185"/>
    </source>
</evidence>
<evidence type="ECO:0000256" key="7">
    <source>
        <dbReference type="ARBA" id="ARBA00019373"/>
    </source>
</evidence>
<evidence type="ECO:0000256" key="19">
    <source>
        <dbReference type="SAM" id="Phobius"/>
    </source>
</evidence>
<feature type="transmembrane region" description="Helical" evidence="19">
    <location>
        <begin position="25"/>
        <end position="43"/>
    </location>
</feature>
<keyword evidence="13 19" id="KW-1133">Transmembrane helix</keyword>
<comment type="pathway">
    <text evidence="3 18">Phospholipid metabolism; CDP-diacylglycerol biosynthesis; CDP-diacylglycerol from sn-glycerol 3-phosphate: step 3/3.</text>
</comment>
<feature type="transmembrane region" description="Helical" evidence="19">
    <location>
        <begin position="55"/>
        <end position="73"/>
    </location>
</feature>
<evidence type="ECO:0000313" key="20">
    <source>
        <dbReference type="EMBL" id="MCR6544703.1"/>
    </source>
</evidence>
<feature type="transmembrane region" description="Helical" evidence="19">
    <location>
        <begin position="103"/>
        <end position="122"/>
    </location>
</feature>
<evidence type="ECO:0000256" key="9">
    <source>
        <dbReference type="ARBA" id="ARBA00022516"/>
    </source>
</evidence>
<dbReference type="InterPro" id="IPR000374">
    <property type="entry name" value="PC_trans"/>
</dbReference>
<keyword evidence="17" id="KW-1208">Phospholipid metabolism</keyword>
<keyword evidence="16" id="KW-0594">Phospholipid biosynthesis</keyword>
<keyword evidence="10 18" id="KW-0808">Transferase</keyword>
<comment type="pathway">
    <text evidence="4">Lipid metabolism.</text>
</comment>
<comment type="catalytic activity">
    <reaction evidence="1 18">
        <text>a 1,2-diacyl-sn-glycero-3-phosphate + CTP + H(+) = a CDP-1,2-diacyl-sn-glycerol + diphosphate</text>
        <dbReference type="Rhea" id="RHEA:16229"/>
        <dbReference type="ChEBI" id="CHEBI:15378"/>
        <dbReference type="ChEBI" id="CHEBI:33019"/>
        <dbReference type="ChEBI" id="CHEBI:37563"/>
        <dbReference type="ChEBI" id="CHEBI:58332"/>
        <dbReference type="ChEBI" id="CHEBI:58608"/>
        <dbReference type="EC" id="2.7.7.41"/>
    </reaction>
</comment>
<dbReference type="PANTHER" id="PTHR46382:SF1">
    <property type="entry name" value="PHOSPHATIDATE CYTIDYLYLTRANSFERASE"/>
    <property type="match status" value="1"/>
</dbReference>
<evidence type="ECO:0000256" key="13">
    <source>
        <dbReference type="ARBA" id="ARBA00022989"/>
    </source>
</evidence>
<organism evidence="20 21">
    <name type="scientific">Dehalobacterium formicoaceticum</name>
    <dbReference type="NCBI Taxonomy" id="51515"/>
    <lineage>
        <taxon>Bacteria</taxon>
        <taxon>Bacillati</taxon>
        <taxon>Bacillota</taxon>
        <taxon>Clostridia</taxon>
        <taxon>Eubacteriales</taxon>
        <taxon>Peptococcaceae</taxon>
        <taxon>Dehalobacterium</taxon>
    </lineage>
</organism>
<evidence type="ECO:0000256" key="3">
    <source>
        <dbReference type="ARBA" id="ARBA00005119"/>
    </source>
</evidence>
<keyword evidence="8" id="KW-1003">Cell membrane</keyword>
<comment type="similarity">
    <text evidence="5 18">Belongs to the CDS family.</text>
</comment>
<keyword evidence="14" id="KW-0443">Lipid metabolism</keyword>
<sequence length="260" mass="28484">MLWQRILSSVLGIPLVLWVSYQGGLIFRIGVAGIILIGLYEYGTMMRSKGYQVPFISLFAGGLLVLMGAMGVYFLPGGIFFPILLIFIFTVIFKGGNYESSALSLTGLFLFAWTIAHLILIRETFPSGYKYIFLAFVITWTTDTGAYIFGRLLGRHKLAPRISPNKTIEGALGGMLLCLVLVYALKGFFPQITLNLFMALGGIASLLGQMGDLMESAVKRWAGVKDSGNIIPGHGGVLDRFDSLTLVAPLMYYFLKPLIG</sequence>
<accession>A0ABT1Y2B8</accession>
<keyword evidence="21" id="KW-1185">Reference proteome</keyword>
<dbReference type="RefSeq" id="WP_157677404.1">
    <property type="nucleotide sequence ID" value="NZ_CP022121.1"/>
</dbReference>
<feature type="transmembrane region" description="Helical" evidence="19">
    <location>
        <begin position="170"/>
        <end position="186"/>
    </location>
</feature>
<evidence type="ECO:0000256" key="17">
    <source>
        <dbReference type="ARBA" id="ARBA00023264"/>
    </source>
</evidence>
<comment type="caution">
    <text evidence="20">The sequence shown here is derived from an EMBL/GenBank/DDBJ whole genome shotgun (WGS) entry which is preliminary data.</text>
</comment>
<evidence type="ECO:0000256" key="6">
    <source>
        <dbReference type="ARBA" id="ARBA00012487"/>
    </source>
</evidence>
<dbReference type="Pfam" id="PF01148">
    <property type="entry name" value="CTP_transf_1"/>
    <property type="match status" value="1"/>
</dbReference>
<feature type="transmembrane region" description="Helical" evidence="19">
    <location>
        <begin position="79"/>
        <end position="96"/>
    </location>
</feature>
<evidence type="ECO:0000256" key="2">
    <source>
        <dbReference type="ARBA" id="ARBA00004651"/>
    </source>
</evidence>
<evidence type="ECO:0000256" key="14">
    <source>
        <dbReference type="ARBA" id="ARBA00023098"/>
    </source>
</evidence>
<dbReference type="EC" id="2.7.7.41" evidence="6 18"/>
<dbReference type="EMBL" id="JANPWE010000001">
    <property type="protein sequence ID" value="MCR6544703.1"/>
    <property type="molecule type" value="Genomic_DNA"/>
</dbReference>
<evidence type="ECO:0000256" key="10">
    <source>
        <dbReference type="ARBA" id="ARBA00022679"/>
    </source>
</evidence>
<evidence type="ECO:0000256" key="8">
    <source>
        <dbReference type="ARBA" id="ARBA00022475"/>
    </source>
</evidence>
<evidence type="ECO:0000256" key="16">
    <source>
        <dbReference type="ARBA" id="ARBA00023209"/>
    </source>
</evidence>
<dbReference type="PROSITE" id="PS01315">
    <property type="entry name" value="CDS"/>
    <property type="match status" value="1"/>
</dbReference>
<protein>
    <recommendedName>
        <fullName evidence="7 18">Phosphatidate cytidylyltransferase</fullName>
        <ecNumber evidence="6 18">2.7.7.41</ecNumber>
    </recommendedName>
</protein>